<evidence type="ECO:0000313" key="1">
    <source>
        <dbReference type="EMBL" id="GLC59205.1"/>
    </source>
</evidence>
<gene>
    <name evidence="1" type="primary">PLEST008433</name>
    <name evidence="1" type="ORF">PLESTB_001461700</name>
</gene>
<dbReference type="OrthoDB" id="531793at2759"/>
<dbReference type="EMBL" id="BRXU01000027">
    <property type="protein sequence ID" value="GLC59205.1"/>
    <property type="molecule type" value="Genomic_DNA"/>
</dbReference>
<evidence type="ECO:0000313" key="2">
    <source>
        <dbReference type="Proteomes" id="UP001165080"/>
    </source>
</evidence>
<dbReference type="Proteomes" id="UP001165080">
    <property type="component" value="Unassembled WGS sequence"/>
</dbReference>
<dbReference type="AlphaFoldDB" id="A0A9W6F811"/>
<name>A0A9W6F811_9CHLO</name>
<comment type="caution">
    <text evidence="1">The sequence shown here is derived from an EMBL/GenBank/DDBJ whole genome shotgun (WGS) entry which is preliminary data.</text>
</comment>
<sequence>MQAASEYPASAAAHHHNASGGAAAAASSLPRITKLPEDVQLEVRQLISTIQAYKAATDWDRIDEATRALDADCVYDSPFMYITGGRDRVRAVAKLLAPFAYTQFDPKLVHILMNTAERKAELEVEGTLRVVPRRYWFLPATWLLPSAIPIGGTVTLHVKSWNDKVSRVQERFTNIPVVIPRLFRWAAGWTVGTFGALAEPALRTLSDWYSTGYSTVQGGVEQVVQTHPQVAAAVSKAEEVRDKVAAGMESAKARIAGIVSE</sequence>
<keyword evidence="2" id="KW-1185">Reference proteome</keyword>
<protein>
    <submittedName>
        <fullName evidence="1">Uncharacterized protein</fullName>
    </submittedName>
</protein>
<proteinExistence type="predicted"/>
<organism evidence="1 2">
    <name type="scientific">Pleodorina starrii</name>
    <dbReference type="NCBI Taxonomy" id="330485"/>
    <lineage>
        <taxon>Eukaryota</taxon>
        <taxon>Viridiplantae</taxon>
        <taxon>Chlorophyta</taxon>
        <taxon>core chlorophytes</taxon>
        <taxon>Chlorophyceae</taxon>
        <taxon>CS clade</taxon>
        <taxon>Chlamydomonadales</taxon>
        <taxon>Volvocaceae</taxon>
        <taxon>Pleodorina</taxon>
    </lineage>
</organism>
<reference evidence="1 2" key="1">
    <citation type="journal article" date="2023" name="Commun. Biol.">
        <title>Reorganization of the ancestral sex-determining regions during the evolution of trioecy in Pleodorina starrii.</title>
        <authorList>
            <person name="Takahashi K."/>
            <person name="Suzuki S."/>
            <person name="Kawai-Toyooka H."/>
            <person name="Yamamoto K."/>
            <person name="Hamaji T."/>
            <person name="Ootsuki R."/>
            <person name="Yamaguchi H."/>
            <person name="Kawachi M."/>
            <person name="Higashiyama T."/>
            <person name="Nozaki H."/>
        </authorList>
    </citation>
    <scope>NUCLEOTIDE SEQUENCE [LARGE SCALE GENOMIC DNA]</scope>
    <source>
        <strain evidence="1 2">NIES-4479</strain>
    </source>
</reference>
<accession>A0A9W6F811</accession>